<gene>
    <name evidence="2" type="ORF">CRENPOLYSF2_590007</name>
</gene>
<organism evidence="2 3">
    <name type="scientific">Crenothrix polyspora</name>
    <dbReference type="NCBI Taxonomy" id="360316"/>
    <lineage>
        <taxon>Bacteria</taxon>
        <taxon>Pseudomonadati</taxon>
        <taxon>Pseudomonadota</taxon>
        <taxon>Gammaproteobacteria</taxon>
        <taxon>Methylococcales</taxon>
        <taxon>Crenotrichaceae</taxon>
        <taxon>Crenothrix</taxon>
    </lineage>
</organism>
<proteinExistence type="predicted"/>
<evidence type="ECO:0000313" key="3">
    <source>
        <dbReference type="Proteomes" id="UP000195442"/>
    </source>
</evidence>
<feature type="domain" description="Transposase IS4-like" evidence="1">
    <location>
        <begin position="4"/>
        <end position="73"/>
    </location>
</feature>
<dbReference type="InterPro" id="IPR002559">
    <property type="entry name" value="Transposase_11"/>
</dbReference>
<sequence length="142" mass="15634">MVSAWANQAGMSLGQVKTDAKSNEIAAISELLDLLEIKGCIVTIDAMGCQTDIAAKIIEKGADYVLAVKDNQPQLHEAIQDYFDVAIAKNDFEQAKIQCSKETVDAGHGRIDTTWRPALTLPRPSRWKGIKSRANAFDFFSY</sequence>
<dbReference type="Proteomes" id="UP000195442">
    <property type="component" value="Unassembled WGS sequence"/>
</dbReference>
<dbReference type="InterPro" id="IPR051698">
    <property type="entry name" value="Transposase_11-like"/>
</dbReference>
<name>A0A1R4HI04_9GAMM</name>
<protein>
    <submittedName>
        <fullName evidence="2">Transposase</fullName>
    </submittedName>
</protein>
<accession>A0A1R4HI04</accession>
<dbReference type="GO" id="GO:0006313">
    <property type="term" value="P:DNA transposition"/>
    <property type="evidence" value="ECO:0007669"/>
    <property type="project" value="InterPro"/>
</dbReference>
<dbReference type="Pfam" id="PF01609">
    <property type="entry name" value="DDE_Tnp_1"/>
    <property type="match status" value="1"/>
</dbReference>
<evidence type="ECO:0000259" key="1">
    <source>
        <dbReference type="Pfam" id="PF01609"/>
    </source>
</evidence>
<dbReference type="GO" id="GO:0004803">
    <property type="term" value="F:transposase activity"/>
    <property type="evidence" value="ECO:0007669"/>
    <property type="project" value="InterPro"/>
</dbReference>
<reference evidence="3" key="1">
    <citation type="submission" date="2017-02" db="EMBL/GenBank/DDBJ databases">
        <authorList>
            <person name="Daims H."/>
        </authorList>
    </citation>
    <scope>NUCLEOTIDE SEQUENCE [LARGE SCALE GENOMIC DNA]</scope>
</reference>
<dbReference type="AlphaFoldDB" id="A0A1R4HI04"/>
<evidence type="ECO:0000313" key="2">
    <source>
        <dbReference type="EMBL" id="SJM95510.1"/>
    </source>
</evidence>
<dbReference type="GO" id="GO:0003677">
    <property type="term" value="F:DNA binding"/>
    <property type="evidence" value="ECO:0007669"/>
    <property type="project" value="InterPro"/>
</dbReference>
<dbReference type="NCBIfam" id="NF033564">
    <property type="entry name" value="transpos_ISAs1"/>
    <property type="match status" value="1"/>
</dbReference>
<dbReference type="EMBL" id="FUKJ01000423">
    <property type="protein sequence ID" value="SJM95510.1"/>
    <property type="molecule type" value="Genomic_DNA"/>
</dbReference>
<dbReference type="PANTHER" id="PTHR30298:SF0">
    <property type="entry name" value="PROTEIN YBFL-RELATED"/>
    <property type="match status" value="1"/>
</dbReference>
<keyword evidence="3" id="KW-1185">Reference proteome</keyword>
<dbReference type="PANTHER" id="PTHR30298">
    <property type="entry name" value="H REPEAT-ASSOCIATED PREDICTED TRANSPOSASE"/>
    <property type="match status" value="1"/>
</dbReference>
<dbReference type="InterPro" id="IPR047647">
    <property type="entry name" value="ISAs1_transpos"/>
</dbReference>